<evidence type="ECO:0000313" key="2">
    <source>
        <dbReference type="Proteomes" id="UP001501495"/>
    </source>
</evidence>
<accession>A0ABP7XWR1</accession>
<evidence type="ECO:0000313" key="1">
    <source>
        <dbReference type="EMBL" id="GAA4127036.1"/>
    </source>
</evidence>
<dbReference type="EMBL" id="BAAAZH010000028">
    <property type="protein sequence ID" value="GAA4127036.1"/>
    <property type="molecule type" value="Genomic_DNA"/>
</dbReference>
<comment type="caution">
    <text evidence="1">The sequence shown here is derived from an EMBL/GenBank/DDBJ whole genome shotgun (WGS) entry which is preliminary data.</text>
</comment>
<dbReference type="Proteomes" id="UP001501495">
    <property type="component" value="Unassembled WGS sequence"/>
</dbReference>
<protein>
    <submittedName>
        <fullName evidence="1">Uncharacterized protein</fullName>
    </submittedName>
</protein>
<keyword evidence="2" id="KW-1185">Reference proteome</keyword>
<name>A0ABP7XWR1_9ACTN</name>
<gene>
    <name evidence="1" type="ORF">GCM10022215_37230</name>
</gene>
<reference evidence="2" key="1">
    <citation type="journal article" date="2019" name="Int. J. Syst. Evol. Microbiol.">
        <title>The Global Catalogue of Microorganisms (GCM) 10K type strain sequencing project: providing services to taxonomists for standard genome sequencing and annotation.</title>
        <authorList>
            <consortium name="The Broad Institute Genomics Platform"/>
            <consortium name="The Broad Institute Genome Sequencing Center for Infectious Disease"/>
            <person name="Wu L."/>
            <person name="Ma J."/>
        </authorList>
    </citation>
    <scope>NUCLEOTIDE SEQUENCE [LARGE SCALE GENOMIC DNA]</scope>
    <source>
        <strain evidence="2">JCM 16703</strain>
    </source>
</reference>
<sequence>MLAVVRADDPADPAAHPWAELAEAARRRGIEVGAASLSALPYRVVFTAEAVAVFVG</sequence>
<proteinExistence type="predicted"/>
<organism evidence="1 2">
    <name type="scientific">Nocardioides fonticola</name>
    <dbReference type="NCBI Taxonomy" id="450363"/>
    <lineage>
        <taxon>Bacteria</taxon>
        <taxon>Bacillati</taxon>
        <taxon>Actinomycetota</taxon>
        <taxon>Actinomycetes</taxon>
        <taxon>Propionibacteriales</taxon>
        <taxon>Nocardioidaceae</taxon>
        <taxon>Nocardioides</taxon>
    </lineage>
</organism>